<feature type="transmembrane region" description="Helical" evidence="1">
    <location>
        <begin position="117"/>
        <end position="143"/>
    </location>
</feature>
<evidence type="ECO:0000313" key="3">
    <source>
        <dbReference type="Proteomes" id="UP000276128"/>
    </source>
</evidence>
<dbReference type="Proteomes" id="UP000276128">
    <property type="component" value="Unassembled WGS sequence"/>
</dbReference>
<feature type="transmembrane region" description="Helical" evidence="1">
    <location>
        <begin position="31"/>
        <end position="49"/>
    </location>
</feature>
<protein>
    <submittedName>
        <fullName evidence="2">Uncharacterized protein</fullName>
    </submittedName>
</protein>
<dbReference type="OrthoDB" id="1679483at2"/>
<sequence>MTQNEMESMQSQLNSLNTSHWYNHELFTSNWWIILLFNFVLFGLLILLADRRRTSTIAVAFLIALAIVGTFDEAGTYMGRWFYPYEFLPFSARLNAVNFLAIPSIIALLYQWFTRWSYFLLATVIYSVINSYIGEPIFVHLGIYKLTNWTYTGSFLVMLLIPIVVKYLTDVISQNRASNKNDLDLNINWLSRKEKIH</sequence>
<reference evidence="2 3" key="1">
    <citation type="submission" date="2018-12" db="EMBL/GenBank/DDBJ databases">
        <title>Bacillus ochoae sp. nov., Paenibacillus whitsoniae sp. nov., Paenibacillus spiritus sp. nov. Isolated from the Mars Exploration Rover during spacecraft assembly.</title>
        <authorList>
            <person name="Seuylemezian A."/>
            <person name="Vaishampayan P."/>
        </authorList>
    </citation>
    <scope>NUCLEOTIDE SEQUENCE [LARGE SCALE GENOMIC DNA]</scope>
    <source>
        <strain evidence="2 3">MER 54</strain>
    </source>
</reference>
<dbReference type="AlphaFoldDB" id="A0A3S0BQ61"/>
<dbReference type="NCBIfam" id="NF041644">
    <property type="entry name" value="CBO0543_fam"/>
    <property type="match status" value="1"/>
</dbReference>
<comment type="caution">
    <text evidence="2">The sequence shown here is derived from an EMBL/GenBank/DDBJ whole genome shotgun (WGS) entry which is preliminary data.</text>
</comment>
<keyword evidence="1" id="KW-0472">Membrane</keyword>
<dbReference type="EMBL" id="RXHU01000004">
    <property type="protein sequence ID" value="RTE11706.1"/>
    <property type="molecule type" value="Genomic_DNA"/>
</dbReference>
<evidence type="ECO:0000313" key="2">
    <source>
        <dbReference type="EMBL" id="RTE11706.1"/>
    </source>
</evidence>
<feature type="transmembrane region" description="Helical" evidence="1">
    <location>
        <begin position="90"/>
        <end position="110"/>
    </location>
</feature>
<evidence type="ECO:0000256" key="1">
    <source>
        <dbReference type="SAM" id="Phobius"/>
    </source>
</evidence>
<feature type="transmembrane region" description="Helical" evidence="1">
    <location>
        <begin position="56"/>
        <end position="78"/>
    </location>
</feature>
<dbReference type="RefSeq" id="WP_126139298.1">
    <property type="nucleotide sequence ID" value="NZ_RXHU01000004.1"/>
</dbReference>
<keyword evidence="1" id="KW-0812">Transmembrane</keyword>
<feature type="transmembrane region" description="Helical" evidence="1">
    <location>
        <begin position="149"/>
        <end position="168"/>
    </location>
</feature>
<organism evidence="2 3">
    <name type="scientific">Paenibacillus whitsoniae</name>
    <dbReference type="NCBI Taxonomy" id="2496558"/>
    <lineage>
        <taxon>Bacteria</taxon>
        <taxon>Bacillati</taxon>
        <taxon>Bacillota</taxon>
        <taxon>Bacilli</taxon>
        <taxon>Bacillales</taxon>
        <taxon>Paenibacillaceae</taxon>
        <taxon>Paenibacillus</taxon>
    </lineage>
</organism>
<dbReference type="InterPro" id="IPR048147">
    <property type="entry name" value="CBO0543-like"/>
</dbReference>
<gene>
    <name evidence="2" type="ORF">EJQ19_00735</name>
</gene>
<keyword evidence="3" id="KW-1185">Reference proteome</keyword>
<proteinExistence type="predicted"/>
<name>A0A3S0BQ61_9BACL</name>
<accession>A0A3S0BQ61</accession>
<keyword evidence="1" id="KW-1133">Transmembrane helix</keyword>